<gene>
    <name evidence="3" type="ORF">JOM49_000724</name>
</gene>
<organism evidence="3 4">
    <name type="scientific">Amycolatopsis magusensis</name>
    <dbReference type="NCBI Taxonomy" id="882444"/>
    <lineage>
        <taxon>Bacteria</taxon>
        <taxon>Bacillati</taxon>
        <taxon>Actinomycetota</taxon>
        <taxon>Actinomycetes</taxon>
        <taxon>Pseudonocardiales</taxon>
        <taxon>Pseudonocardiaceae</taxon>
        <taxon>Amycolatopsis</taxon>
    </lineage>
</organism>
<evidence type="ECO:0000256" key="1">
    <source>
        <dbReference type="ARBA" id="ARBA00022679"/>
    </source>
</evidence>
<reference evidence="3 4" key="1">
    <citation type="submission" date="2021-03" db="EMBL/GenBank/DDBJ databases">
        <title>Sequencing the genomes of 1000 actinobacteria strains.</title>
        <authorList>
            <person name="Klenk H.-P."/>
        </authorList>
    </citation>
    <scope>NUCLEOTIDE SEQUENCE [LARGE SCALE GENOMIC DNA]</scope>
    <source>
        <strain evidence="3 4">DSM 45510</strain>
    </source>
</reference>
<dbReference type="InterPro" id="IPR029044">
    <property type="entry name" value="Nucleotide-diphossugar_trans"/>
</dbReference>
<name>A0ABS4PK25_9PSEU</name>
<dbReference type="Pfam" id="PF01128">
    <property type="entry name" value="IspD"/>
    <property type="match status" value="1"/>
</dbReference>
<sequence length="125" mass="13175">MLVIHDATRARTPASLVEAVVTAVQGGAPAAVPVLPMTDTVKLVDAGARITGTRDRARLRTLQTPMAFHADLRPELAEHGPERLLDRLGARVRLIEGHPDAAKLASEFELALAEAALAEATGGSR</sequence>
<protein>
    <submittedName>
        <fullName evidence="3">2-C-methyl-D-erythritol 4-phosphate cytidylyltransferase</fullName>
    </submittedName>
</protein>
<dbReference type="InterPro" id="IPR034683">
    <property type="entry name" value="IspD/TarI"/>
</dbReference>
<dbReference type="Proteomes" id="UP000741013">
    <property type="component" value="Unassembled WGS sequence"/>
</dbReference>
<proteinExistence type="predicted"/>
<dbReference type="SUPFAM" id="SSF53448">
    <property type="entry name" value="Nucleotide-diphospho-sugar transferases"/>
    <property type="match status" value="1"/>
</dbReference>
<dbReference type="EMBL" id="JAGGMS010000001">
    <property type="protein sequence ID" value="MBP2179198.1"/>
    <property type="molecule type" value="Genomic_DNA"/>
</dbReference>
<comment type="caution">
    <text evidence="3">The sequence shown here is derived from an EMBL/GenBank/DDBJ whole genome shotgun (WGS) entry which is preliminary data.</text>
</comment>
<evidence type="ECO:0000256" key="2">
    <source>
        <dbReference type="ARBA" id="ARBA00022695"/>
    </source>
</evidence>
<dbReference type="GO" id="GO:0016779">
    <property type="term" value="F:nucleotidyltransferase activity"/>
    <property type="evidence" value="ECO:0007669"/>
    <property type="project" value="UniProtKB-KW"/>
</dbReference>
<evidence type="ECO:0000313" key="4">
    <source>
        <dbReference type="Proteomes" id="UP000741013"/>
    </source>
</evidence>
<keyword evidence="2 3" id="KW-0548">Nucleotidyltransferase</keyword>
<keyword evidence="1" id="KW-0808">Transferase</keyword>
<evidence type="ECO:0000313" key="3">
    <source>
        <dbReference type="EMBL" id="MBP2179198.1"/>
    </source>
</evidence>
<keyword evidence="4" id="KW-1185">Reference proteome</keyword>
<accession>A0ABS4PK25</accession>
<dbReference type="Gene3D" id="3.90.550.10">
    <property type="entry name" value="Spore Coat Polysaccharide Biosynthesis Protein SpsA, Chain A"/>
    <property type="match status" value="1"/>
</dbReference>